<dbReference type="SUPFAM" id="SSF48452">
    <property type="entry name" value="TPR-like"/>
    <property type="match status" value="2"/>
</dbReference>
<comment type="similarity">
    <text evidence="5">Belongs to the Rap family.</text>
</comment>
<evidence type="ECO:0000256" key="6">
    <source>
        <dbReference type="PROSITE-ProRule" id="PRU00339"/>
    </source>
</evidence>
<dbReference type="PANTHER" id="PTHR46630">
    <property type="entry name" value="TETRATRICOPEPTIDE REPEAT PROTEIN 29"/>
    <property type="match status" value="1"/>
</dbReference>
<dbReference type="OrthoDB" id="1090267at2"/>
<evidence type="ECO:0000256" key="7">
    <source>
        <dbReference type="SAM" id="Phobius"/>
    </source>
</evidence>
<comment type="subcellular location">
    <subcellularLocation>
        <location evidence="1">Cytoplasm</location>
    </subcellularLocation>
</comment>
<dbReference type="AlphaFoldDB" id="A0A552UV58"/>
<reference evidence="8 9" key="1">
    <citation type="submission" date="2019-07" db="EMBL/GenBank/DDBJ databases">
        <title>Flavobacterium sp. nov., isolated from glacier ice.</title>
        <authorList>
            <person name="Liu Q."/>
            <person name="Xin Y.-H."/>
        </authorList>
    </citation>
    <scope>NUCLEOTIDE SEQUENCE [LARGE SCALE GENOMIC DNA]</scope>
    <source>
        <strain evidence="8 9">ZT4R6</strain>
    </source>
</reference>
<proteinExistence type="inferred from homology"/>
<comment type="caution">
    <text evidence="8">The sequence shown here is derived from an EMBL/GenBank/DDBJ whole genome shotgun (WGS) entry which is preliminary data.</text>
</comment>
<gene>
    <name evidence="8" type="ORF">FMM05_18205</name>
</gene>
<dbReference type="GO" id="GO:0003677">
    <property type="term" value="F:DNA binding"/>
    <property type="evidence" value="ECO:0007669"/>
    <property type="project" value="InterPro"/>
</dbReference>
<dbReference type="RefSeq" id="WP_143374858.1">
    <property type="nucleotide sequence ID" value="NZ_VJVZ01000014.1"/>
</dbReference>
<keyword evidence="4 6" id="KW-0802">TPR repeat</keyword>
<accession>A0A552UV58</accession>
<feature type="transmembrane region" description="Helical" evidence="7">
    <location>
        <begin position="342"/>
        <end position="361"/>
    </location>
</feature>
<evidence type="ECO:0000313" key="8">
    <source>
        <dbReference type="EMBL" id="TRW22121.1"/>
    </source>
</evidence>
<dbReference type="PROSITE" id="PS50005">
    <property type="entry name" value="TPR"/>
    <property type="match status" value="1"/>
</dbReference>
<keyword evidence="3" id="KW-0677">Repeat</keyword>
<keyword evidence="9" id="KW-1185">Reference proteome</keyword>
<evidence type="ECO:0000256" key="2">
    <source>
        <dbReference type="ARBA" id="ARBA00022490"/>
    </source>
</evidence>
<dbReference type="EMBL" id="VJVZ01000014">
    <property type="protein sequence ID" value="TRW22121.1"/>
    <property type="molecule type" value="Genomic_DNA"/>
</dbReference>
<keyword evidence="2" id="KW-0963">Cytoplasm</keyword>
<dbReference type="SUPFAM" id="SSF46894">
    <property type="entry name" value="C-terminal effector domain of the bipartite response regulators"/>
    <property type="match status" value="1"/>
</dbReference>
<dbReference type="InterPro" id="IPR011990">
    <property type="entry name" value="TPR-like_helical_dom_sf"/>
</dbReference>
<feature type="repeat" description="TPR" evidence="6">
    <location>
        <begin position="116"/>
        <end position="149"/>
    </location>
</feature>
<dbReference type="PANTHER" id="PTHR46630:SF1">
    <property type="entry name" value="TETRATRICOPEPTIDE REPEAT PROTEIN 29"/>
    <property type="match status" value="1"/>
</dbReference>
<evidence type="ECO:0000313" key="9">
    <source>
        <dbReference type="Proteomes" id="UP000320643"/>
    </source>
</evidence>
<dbReference type="InterPro" id="IPR019734">
    <property type="entry name" value="TPR_rpt"/>
</dbReference>
<dbReference type="Pfam" id="PF13424">
    <property type="entry name" value="TPR_12"/>
    <property type="match status" value="1"/>
</dbReference>
<evidence type="ECO:0000256" key="3">
    <source>
        <dbReference type="ARBA" id="ARBA00022737"/>
    </source>
</evidence>
<keyword evidence="7" id="KW-0812">Transmembrane</keyword>
<dbReference type="GO" id="GO:0005737">
    <property type="term" value="C:cytoplasm"/>
    <property type="evidence" value="ECO:0007669"/>
    <property type="project" value="UniProtKB-SubCell"/>
</dbReference>
<dbReference type="Proteomes" id="UP000320643">
    <property type="component" value="Unassembled WGS sequence"/>
</dbReference>
<organism evidence="8 9">
    <name type="scientific">Flavobacterium zepuense</name>
    <dbReference type="NCBI Taxonomy" id="2593302"/>
    <lineage>
        <taxon>Bacteria</taxon>
        <taxon>Pseudomonadati</taxon>
        <taxon>Bacteroidota</taxon>
        <taxon>Flavobacteriia</taxon>
        <taxon>Flavobacteriales</taxon>
        <taxon>Flavobacteriaceae</taxon>
        <taxon>Flavobacterium</taxon>
    </lineage>
</organism>
<dbReference type="GO" id="GO:0006355">
    <property type="term" value="P:regulation of DNA-templated transcription"/>
    <property type="evidence" value="ECO:0007669"/>
    <property type="project" value="InterPro"/>
</dbReference>
<keyword evidence="7" id="KW-0472">Membrane</keyword>
<dbReference type="Gene3D" id="1.25.40.10">
    <property type="entry name" value="Tetratricopeptide repeat domain"/>
    <property type="match status" value="2"/>
</dbReference>
<evidence type="ECO:0000256" key="5">
    <source>
        <dbReference type="ARBA" id="ARBA00038253"/>
    </source>
</evidence>
<evidence type="ECO:0000256" key="4">
    <source>
        <dbReference type="ARBA" id="ARBA00022803"/>
    </source>
</evidence>
<sequence>MLKDAINKAFLFTLIIAGGLFCNVLSAAGLPPQKKCDSLINAGRRELDKNNHLKSLELTSQALKLAEKNHWQEQLFSAYSNIGTNYFAMVDYSEALNNYLVAYNIAIKEHWPEKEIQILNNIAVLYVKEKKLDRAHTYFKKAYDISKKHNDSARIAGYTLNMGLLMSDMGSLDKSRAYLNEALAFAKPDPSFSLVIQCAIAENEMLKKHWANAKQLATGLLNSIKNKEGDNTAVSLQLVLAKVYIQEKDYTKALAYTQSALQNNKDLDTKKTIYGILADIHTKSNSFLEALRCKDSIFSLQQKINEVKDGRAFENSRARFEIQEYQNQIALKEADMANDRKIFYSALFAVTSALLLIVYVFRNRAIQHKQKKLIAENNQQLLALELEKKKTEALLQEKMFREQQTQTQLEQERLKDEIEYKNRKLSSKALHMSGKDMLIEEFVGMLSGEPEVAKIPAVRNHIRHLKNTLKTDNEWASFLKHFEEVNQGFLNRLKARHTYLTANDTRFICYVYMNLSAKEMATMLNISLDACRKRKERVALKLGLNDATALYGYLSDI</sequence>
<name>A0A552UV58_9FLAO</name>
<dbReference type="SMART" id="SM00028">
    <property type="entry name" value="TPR"/>
    <property type="match status" value="5"/>
</dbReference>
<protein>
    <submittedName>
        <fullName evidence="8">Tetratricopeptide repeat protein</fullName>
    </submittedName>
</protein>
<keyword evidence="7" id="KW-1133">Transmembrane helix</keyword>
<evidence type="ECO:0000256" key="1">
    <source>
        <dbReference type="ARBA" id="ARBA00004496"/>
    </source>
</evidence>
<dbReference type="InterPro" id="IPR051476">
    <property type="entry name" value="Bac_ResReg_Asp_Phosphatase"/>
</dbReference>
<dbReference type="InterPro" id="IPR016032">
    <property type="entry name" value="Sig_transdc_resp-reg_C-effctor"/>
</dbReference>